<keyword evidence="4" id="KW-1185">Reference proteome</keyword>
<evidence type="ECO:0000313" key="4">
    <source>
        <dbReference type="Proteomes" id="UP000887104"/>
    </source>
</evidence>
<dbReference type="Proteomes" id="UP000887104">
    <property type="component" value="Unassembled WGS sequence"/>
</dbReference>
<organism evidence="3 4">
    <name type="scientific">Shewanella sairae</name>
    <dbReference type="NCBI Taxonomy" id="190310"/>
    <lineage>
        <taxon>Bacteria</taxon>
        <taxon>Pseudomonadati</taxon>
        <taxon>Pseudomonadota</taxon>
        <taxon>Gammaproteobacteria</taxon>
        <taxon>Alteromonadales</taxon>
        <taxon>Shewanellaceae</taxon>
        <taxon>Shewanella</taxon>
    </lineage>
</organism>
<feature type="region of interest" description="Disordered" evidence="2">
    <location>
        <begin position="50"/>
        <end position="72"/>
    </location>
</feature>
<name>A0ABQ4P6R7_9GAMM</name>
<keyword evidence="1" id="KW-0175">Coiled coil</keyword>
<evidence type="ECO:0000313" key="3">
    <source>
        <dbReference type="EMBL" id="GIU42821.1"/>
    </source>
</evidence>
<gene>
    <name evidence="3" type="ORF">TUM4438_10270</name>
</gene>
<proteinExistence type="predicted"/>
<evidence type="ECO:0000256" key="1">
    <source>
        <dbReference type="SAM" id="Coils"/>
    </source>
</evidence>
<sequence>MIAFLRRWHSEIEKDRQRRMALEEETECLEVESDEVDLWTKSCEQARKWSEQESLENEELYHAGDPGSDTLY</sequence>
<reference evidence="3" key="1">
    <citation type="submission" date="2021-05" db="EMBL/GenBank/DDBJ databases">
        <title>Molecular characterization for Shewanella algae harboring chromosomal blaOXA-55-like strains isolated from clinical and environment sample.</title>
        <authorList>
            <person name="Ohama Y."/>
            <person name="Aoki K."/>
            <person name="Harada S."/>
            <person name="Moriya K."/>
            <person name="Ishii Y."/>
            <person name="Tateda K."/>
        </authorList>
    </citation>
    <scope>NUCLEOTIDE SEQUENCE</scope>
    <source>
        <strain evidence="3">JCM 11563</strain>
    </source>
</reference>
<accession>A0ABQ4P6R7</accession>
<protein>
    <submittedName>
        <fullName evidence="3">Uncharacterized protein</fullName>
    </submittedName>
</protein>
<feature type="coiled-coil region" evidence="1">
    <location>
        <begin position="5"/>
        <end position="32"/>
    </location>
</feature>
<comment type="caution">
    <text evidence="3">The sequence shown here is derived from an EMBL/GenBank/DDBJ whole genome shotgun (WGS) entry which is preliminary data.</text>
</comment>
<evidence type="ECO:0000256" key="2">
    <source>
        <dbReference type="SAM" id="MobiDB-lite"/>
    </source>
</evidence>
<dbReference type="EMBL" id="BPEY01000012">
    <property type="protein sequence ID" value="GIU42821.1"/>
    <property type="molecule type" value="Genomic_DNA"/>
</dbReference>